<keyword evidence="7" id="KW-1185">Reference proteome</keyword>
<dbReference type="GO" id="GO:0016020">
    <property type="term" value="C:membrane"/>
    <property type="evidence" value="ECO:0007669"/>
    <property type="project" value="UniProtKB-SubCell"/>
</dbReference>
<evidence type="ECO:0000313" key="7">
    <source>
        <dbReference type="Proteomes" id="UP000887566"/>
    </source>
</evidence>
<evidence type="ECO:0000256" key="2">
    <source>
        <dbReference type="ARBA" id="ARBA00022448"/>
    </source>
</evidence>
<dbReference type="AlphaFoldDB" id="A0A914VP10"/>
<feature type="transmembrane region" description="Helical" evidence="6">
    <location>
        <begin position="7"/>
        <end position="31"/>
    </location>
</feature>
<feature type="transmembrane region" description="Helical" evidence="6">
    <location>
        <begin position="299"/>
        <end position="324"/>
    </location>
</feature>
<feature type="transmembrane region" description="Helical" evidence="6">
    <location>
        <begin position="144"/>
        <end position="163"/>
    </location>
</feature>
<evidence type="ECO:0000256" key="6">
    <source>
        <dbReference type="RuleBase" id="RU365065"/>
    </source>
</evidence>
<evidence type="ECO:0000313" key="8">
    <source>
        <dbReference type="WBParaSite" id="PSAMB.scaffold2261size24265.g17168.t1"/>
    </source>
</evidence>
<evidence type="ECO:0000256" key="1">
    <source>
        <dbReference type="ARBA" id="ARBA00004141"/>
    </source>
</evidence>
<keyword evidence="4 6" id="KW-1133">Transmembrane helix</keyword>
<keyword evidence="2 6" id="KW-0813">Transport</keyword>
<feature type="transmembrane region" description="Helical" evidence="6">
    <location>
        <begin position="267"/>
        <end position="287"/>
    </location>
</feature>
<name>A0A914VP10_9BILA</name>
<keyword evidence="3 6" id="KW-0812">Transmembrane</keyword>
<feature type="transmembrane region" description="Helical" evidence="6">
    <location>
        <begin position="410"/>
        <end position="432"/>
    </location>
</feature>
<feature type="transmembrane region" description="Helical" evidence="6">
    <location>
        <begin position="169"/>
        <end position="186"/>
    </location>
</feature>
<organism evidence="7 8">
    <name type="scientific">Plectus sambesii</name>
    <dbReference type="NCBI Taxonomy" id="2011161"/>
    <lineage>
        <taxon>Eukaryota</taxon>
        <taxon>Metazoa</taxon>
        <taxon>Ecdysozoa</taxon>
        <taxon>Nematoda</taxon>
        <taxon>Chromadorea</taxon>
        <taxon>Plectida</taxon>
        <taxon>Plectina</taxon>
        <taxon>Plectoidea</taxon>
        <taxon>Plectidae</taxon>
        <taxon>Plectus</taxon>
    </lineage>
</organism>
<feature type="transmembrane region" description="Helical" evidence="6">
    <location>
        <begin position="237"/>
        <end position="261"/>
    </location>
</feature>
<feature type="transmembrane region" description="Helical" evidence="6">
    <location>
        <begin position="103"/>
        <end position="123"/>
    </location>
</feature>
<comment type="subcellular location">
    <subcellularLocation>
        <location evidence="1 6">Membrane</location>
        <topology evidence="1 6">Multi-pass membrane protein</topology>
    </subcellularLocation>
</comment>
<sequence length="445" mass="48334">MADPRSQLYIGSALTYWSAQLWHFANILILMTTSTDLRLVAINGLIANFLGLLLVPSIGRWIETTNRLEAAHLSLSINNAAVVLSTLSLFPMLLFGVNGVLRTVLISISFLLFGVSIMAETAVKGIKADWVKVVNSQKQDKDNIALKIDLSAMLVLPLVFGLLMTSYGVVLGSLFLVVWHAGAWLIEYKLINDIYAAVPALAKKQSAKNGESLVIAPSLQSIVADSHVYLRQSIFPAALSLGLLYITTLDLGAITMGYAYFQGLSAMTLSLVRAVGALTGLLGTVLFPHFVKKIGLVQTGLLSLVFECSCLALTVLSICLPGSLFNPVSYFSGLQPVYESTSTISIATFFLGILLARCGLWMADLSVTQLTQDKVKEGELEAVERAQNRLNHLLAITKDILVIAMPDPRIFGFLIIASWTSIFSAVLAYKYYADRHANAKVGKKK</sequence>
<feature type="transmembrane region" description="Helical" evidence="6">
    <location>
        <begin position="37"/>
        <end position="55"/>
    </location>
</feature>
<evidence type="ECO:0000256" key="5">
    <source>
        <dbReference type="ARBA" id="ARBA00023136"/>
    </source>
</evidence>
<feature type="transmembrane region" description="Helical" evidence="6">
    <location>
        <begin position="76"/>
        <end position="97"/>
    </location>
</feature>
<protein>
    <recommendedName>
        <fullName evidence="6">Solute carrier family 40 member</fullName>
    </recommendedName>
</protein>
<comment type="similarity">
    <text evidence="6">Belongs to the ferroportin (FP) (TC 2.A.100) family. SLC40A subfamily.</text>
</comment>
<dbReference type="PANTHER" id="PTHR11660:SF57">
    <property type="entry name" value="SOLUTE CARRIER FAMILY 40 MEMBER"/>
    <property type="match status" value="1"/>
</dbReference>
<evidence type="ECO:0000256" key="3">
    <source>
        <dbReference type="ARBA" id="ARBA00022692"/>
    </source>
</evidence>
<accession>A0A914VP10</accession>
<dbReference type="InterPro" id="IPR009716">
    <property type="entry name" value="Ferroportin-1"/>
</dbReference>
<dbReference type="PANTHER" id="PTHR11660">
    <property type="entry name" value="SOLUTE CARRIER FAMILY 40 MEMBER"/>
    <property type="match status" value="1"/>
</dbReference>
<comment type="function">
    <text evidence="6">May be involved in iron transport and iron homeostasis.</text>
</comment>
<feature type="transmembrane region" description="Helical" evidence="6">
    <location>
        <begin position="344"/>
        <end position="363"/>
    </location>
</feature>
<evidence type="ECO:0000256" key="4">
    <source>
        <dbReference type="ARBA" id="ARBA00022989"/>
    </source>
</evidence>
<proteinExistence type="inferred from homology"/>
<dbReference type="WBParaSite" id="PSAMB.scaffold2261size24265.g17168.t1">
    <property type="protein sequence ID" value="PSAMB.scaffold2261size24265.g17168.t1"/>
    <property type="gene ID" value="PSAMB.scaffold2261size24265.g17168"/>
</dbReference>
<dbReference type="GO" id="GO:0005381">
    <property type="term" value="F:iron ion transmembrane transporter activity"/>
    <property type="evidence" value="ECO:0007669"/>
    <property type="project" value="UniProtKB-UniRule"/>
</dbReference>
<dbReference type="Proteomes" id="UP000887566">
    <property type="component" value="Unplaced"/>
</dbReference>
<keyword evidence="5 6" id="KW-0472">Membrane</keyword>
<keyword evidence="6" id="KW-0406">Ion transport</keyword>
<reference evidence="8" key="1">
    <citation type="submission" date="2022-11" db="UniProtKB">
        <authorList>
            <consortium name="WormBaseParasite"/>
        </authorList>
    </citation>
    <scope>IDENTIFICATION</scope>
</reference>
<dbReference type="Pfam" id="PF06963">
    <property type="entry name" value="FPN1"/>
    <property type="match status" value="1"/>
</dbReference>